<dbReference type="Proteomes" id="UP001607303">
    <property type="component" value="Unassembled WGS sequence"/>
</dbReference>
<evidence type="ECO:0000256" key="1">
    <source>
        <dbReference type="SAM" id="MobiDB-lite"/>
    </source>
</evidence>
<feature type="region of interest" description="Disordered" evidence="1">
    <location>
        <begin position="551"/>
        <end position="596"/>
    </location>
</feature>
<gene>
    <name evidence="2" type="ORF">V1477_003034</name>
</gene>
<feature type="region of interest" description="Disordered" evidence="1">
    <location>
        <begin position="129"/>
        <end position="152"/>
    </location>
</feature>
<feature type="compositionally biased region" description="Basic and acidic residues" evidence="1">
    <location>
        <begin position="141"/>
        <end position="152"/>
    </location>
</feature>
<evidence type="ECO:0000313" key="3">
    <source>
        <dbReference type="Proteomes" id="UP001607303"/>
    </source>
</evidence>
<feature type="compositionally biased region" description="Basic and acidic residues" evidence="1">
    <location>
        <begin position="431"/>
        <end position="444"/>
    </location>
</feature>
<organism evidence="2 3">
    <name type="scientific">Vespula maculifrons</name>
    <name type="common">Eastern yellow jacket</name>
    <name type="synonym">Wasp</name>
    <dbReference type="NCBI Taxonomy" id="7453"/>
    <lineage>
        <taxon>Eukaryota</taxon>
        <taxon>Metazoa</taxon>
        <taxon>Ecdysozoa</taxon>
        <taxon>Arthropoda</taxon>
        <taxon>Hexapoda</taxon>
        <taxon>Insecta</taxon>
        <taxon>Pterygota</taxon>
        <taxon>Neoptera</taxon>
        <taxon>Endopterygota</taxon>
        <taxon>Hymenoptera</taxon>
        <taxon>Apocrita</taxon>
        <taxon>Aculeata</taxon>
        <taxon>Vespoidea</taxon>
        <taxon>Vespidae</taxon>
        <taxon>Vespinae</taxon>
        <taxon>Vespula</taxon>
    </lineage>
</organism>
<keyword evidence="3" id="KW-1185">Reference proteome</keyword>
<evidence type="ECO:0000313" key="2">
    <source>
        <dbReference type="EMBL" id="KAL2748391.1"/>
    </source>
</evidence>
<feature type="region of interest" description="Disordered" evidence="1">
    <location>
        <begin position="171"/>
        <end position="217"/>
    </location>
</feature>
<dbReference type="AlphaFoldDB" id="A0ABD2CTD8"/>
<proteinExistence type="predicted"/>
<feature type="compositionally biased region" description="Basic and acidic residues" evidence="1">
    <location>
        <begin position="454"/>
        <end position="468"/>
    </location>
</feature>
<comment type="caution">
    <text evidence="2">The sequence shown here is derived from an EMBL/GenBank/DDBJ whole genome shotgun (WGS) entry which is preliminary data.</text>
</comment>
<accession>A0ABD2CTD8</accession>
<feature type="region of interest" description="Disordered" evidence="1">
    <location>
        <begin position="378"/>
        <end position="530"/>
    </location>
</feature>
<reference evidence="2 3" key="1">
    <citation type="journal article" date="2024" name="Ann. Entomol. Soc. Am.">
        <title>Genomic analyses of the southern and eastern yellowjacket wasps (Hymenoptera: Vespidae) reveal evolutionary signatures of social life.</title>
        <authorList>
            <person name="Catto M.A."/>
            <person name="Caine P.B."/>
            <person name="Orr S.E."/>
            <person name="Hunt B.G."/>
            <person name="Goodisman M.A.D."/>
        </authorList>
    </citation>
    <scope>NUCLEOTIDE SEQUENCE [LARGE SCALE GENOMIC DNA]</scope>
    <source>
        <strain evidence="2">232</strain>
        <tissue evidence="2">Head and thorax</tissue>
    </source>
</reference>
<dbReference type="EMBL" id="JAYRBN010000031">
    <property type="protein sequence ID" value="KAL2748391.1"/>
    <property type="molecule type" value="Genomic_DNA"/>
</dbReference>
<name>A0ABD2CTD8_VESMC</name>
<feature type="region of interest" description="Disordered" evidence="1">
    <location>
        <begin position="330"/>
        <end position="351"/>
    </location>
</feature>
<feature type="compositionally biased region" description="Basic and acidic residues" evidence="1">
    <location>
        <begin position="378"/>
        <end position="407"/>
    </location>
</feature>
<feature type="compositionally biased region" description="Basic and acidic residues" evidence="1">
    <location>
        <begin position="171"/>
        <end position="209"/>
    </location>
</feature>
<protein>
    <submittedName>
        <fullName evidence="2">Uncharacterized protein</fullName>
    </submittedName>
</protein>
<sequence length="1078" mass="122849">MCDRSKWKPRSYCYSTRKIKSVPRTKWERQITSDEDYWRQYVREKEKDLIVRDSRPNLTRFPSVQRYPRTLCRGIRNNDDASSIDESTGNERKPLVESLTNFPSYRLSSFTEENDFANIREPVVTVLPPAPSKRPYKAFGTRKEERKRALAEDTSFRKEFPSLVRVNVRNASREKAKVDKTRSREGPSFRENDRPNGEKSSRSRTDETPSKAANKNYLESLDDREAFTFDDIDVNSDLEDKSNYRICALKKRTEGNEGSSTDDDFSKYFLRSAHEALKRVTKHSRSANREVNKPTKKVATKGRSEKYEKEFVNVSSISLKPLFSFGRVEEDVGDDSPRTSLTADFLNGLPKMSHFPRKKRDRCLSCLYKSLEEIGASSRKDAYERRKGREEQGKQHQRDASVERESNGDVSSEEFEDERNRSDFVGLAMERSGECSDIAEEKKLGLPSAGEGAEEGKTSVDRVTETEGRLPVPELESTPPEGKRIALESISASSRGTSDSDEDDSTSVDLIEHSSTKSKHRPACHAPTVLSHTLEPLRALRSRKSTSVQARVALDESAESTESPKIVADGKSREIASKGTGQKATLTDTRRGKEEGDSKRVKKLTKVESVSENLITDVEVNEAKEKSLFARSSSCRDFERILRDSTKGTELASPPGLCSLAEDGPFRCLFSKGEIEETLRNLEEREASPTFALSALCDMFLNRVLESSDERDRRRDNVAKRLVKLLVESRRYSNPDKFPSDLIFSSKQRPLLNCQRLRSILPLDSYNLIAPLLGIPEYHPRFSFSLRKKLEPAKRPSDESDSLPDILDDLIVHPPSSRDSAISSETIETTRYNPYGLFLQKERRKVKSRTHLFPTLFPLSDVRALLSQAVVWRPLTEFDLKGYDPQATLRMRADKITTDICKEFCDWLRSLGGFERGIDERILKDMFEISFSADACKTTQASGRFLLDGIRMYQNRTIIGCIFEQVNVKEMATVPTDVALARMCHEASVLATTRKQLERDAKAESRPKRTLAFGTSMPIDLLFVPPTNRVRERWLECKNVPRELETMDIVWNGITHLESVQAFVKCLHRHPEVSRWID</sequence>